<evidence type="ECO:0000256" key="1">
    <source>
        <dbReference type="ARBA" id="ARBA00023015"/>
    </source>
</evidence>
<evidence type="ECO:0000313" key="5">
    <source>
        <dbReference type="EMBL" id="GAX08227.1"/>
    </source>
</evidence>
<dbReference type="RefSeq" id="WP_098824770.1">
    <property type="nucleotide sequence ID" value="NZ_BCMJ01000004.1"/>
</dbReference>
<dbReference type="PANTHER" id="PTHR30146:SF149">
    <property type="entry name" value="HTH-TYPE TRANSCRIPTIONAL REGULATOR EBGR"/>
    <property type="match status" value="1"/>
</dbReference>
<comment type="caution">
    <text evidence="5">The sequence shown here is derived from an EMBL/GenBank/DDBJ whole genome shotgun (WGS) entry which is preliminary data.</text>
</comment>
<dbReference type="InterPro" id="IPR046335">
    <property type="entry name" value="LacI/GalR-like_sensor"/>
</dbReference>
<evidence type="ECO:0000256" key="3">
    <source>
        <dbReference type="ARBA" id="ARBA00023163"/>
    </source>
</evidence>
<evidence type="ECO:0000313" key="6">
    <source>
        <dbReference type="Proteomes" id="UP000223370"/>
    </source>
</evidence>
<evidence type="ECO:0000259" key="4">
    <source>
        <dbReference type="PROSITE" id="PS50932"/>
    </source>
</evidence>
<dbReference type="AlphaFoldDB" id="A0A1Z5J2I7"/>
<name>A0A1Z5J2I7_9LACO</name>
<accession>A0A1Z5J2I7</accession>
<dbReference type="Gene3D" id="3.40.50.2300">
    <property type="match status" value="2"/>
</dbReference>
<feature type="domain" description="HTH lacI-type" evidence="4">
    <location>
        <begin position="2"/>
        <end position="58"/>
    </location>
</feature>
<dbReference type="GO" id="GO:0000976">
    <property type="term" value="F:transcription cis-regulatory region binding"/>
    <property type="evidence" value="ECO:0007669"/>
    <property type="project" value="TreeGrafter"/>
</dbReference>
<dbReference type="SUPFAM" id="SSF47413">
    <property type="entry name" value="lambda repressor-like DNA-binding domains"/>
    <property type="match status" value="1"/>
</dbReference>
<dbReference type="InterPro" id="IPR000843">
    <property type="entry name" value="HTH_LacI"/>
</dbReference>
<dbReference type="PANTHER" id="PTHR30146">
    <property type="entry name" value="LACI-RELATED TRANSCRIPTIONAL REPRESSOR"/>
    <property type="match status" value="1"/>
</dbReference>
<dbReference type="CDD" id="cd01392">
    <property type="entry name" value="HTH_LacI"/>
    <property type="match status" value="1"/>
</dbReference>
<keyword evidence="1" id="KW-0805">Transcription regulation</keyword>
<keyword evidence="2" id="KW-0238">DNA-binding</keyword>
<dbReference type="Proteomes" id="UP000223370">
    <property type="component" value="Unassembled WGS sequence"/>
</dbReference>
<keyword evidence="3" id="KW-0804">Transcription</keyword>
<dbReference type="Pfam" id="PF13377">
    <property type="entry name" value="Peripla_BP_3"/>
    <property type="match status" value="1"/>
</dbReference>
<evidence type="ECO:0000256" key="2">
    <source>
        <dbReference type="ARBA" id="ARBA00023125"/>
    </source>
</evidence>
<dbReference type="OrthoDB" id="43195at2"/>
<protein>
    <submittedName>
        <fullName evidence="5">LacI family transcriptional regulator</fullName>
    </submittedName>
</protein>
<dbReference type="PROSITE" id="PS00356">
    <property type="entry name" value="HTH_LACI_1"/>
    <property type="match status" value="1"/>
</dbReference>
<dbReference type="InterPro" id="IPR010982">
    <property type="entry name" value="Lambda_DNA-bd_dom_sf"/>
</dbReference>
<dbReference type="PROSITE" id="PS50932">
    <property type="entry name" value="HTH_LACI_2"/>
    <property type="match status" value="1"/>
</dbReference>
<dbReference type="CDD" id="cd01544">
    <property type="entry name" value="PBP1_GalR"/>
    <property type="match status" value="1"/>
</dbReference>
<dbReference type="Gene3D" id="1.10.260.40">
    <property type="entry name" value="lambda repressor-like DNA-binding domains"/>
    <property type="match status" value="1"/>
</dbReference>
<dbReference type="Pfam" id="PF00356">
    <property type="entry name" value="LacI"/>
    <property type="match status" value="1"/>
</dbReference>
<proteinExistence type="predicted"/>
<dbReference type="GO" id="GO:0003700">
    <property type="term" value="F:DNA-binding transcription factor activity"/>
    <property type="evidence" value="ECO:0007669"/>
    <property type="project" value="TreeGrafter"/>
</dbReference>
<sequence length="345" mass="37939">MPTIREIAKLANVSPGTVSRALNPNKKQAVASETIEKVKKIAAEVGYEPVQHKETSQHVLTCALITTLTLQEETEDEYWHFIRKGIYETAAKESVAIQNIFRIQNGIKPNVVADFDAVIILGSLSSNAIMRFKAYNKNIVIIDDVKSDDSHVDTIGTNLYALTRMALDKLSADTDGPIAFIGGNRLELRSNGSVEQVVDDPRTSAYHDWAAIKRQKELLKLTSWSSQAGLTAVEALLSESQTKIGALLVASDPLAIGVMKGLREQNIMPGKDISIISFDGIKLASFLTPVLTSIWLPKEELGITAINQIKNLVTTNRDWSVRTEIPGRLGTGDTYPIREKTENEL</sequence>
<dbReference type="InterPro" id="IPR028082">
    <property type="entry name" value="Peripla_BP_I"/>
</dbReference>
<gene>
    <name evidence="5" type="primary">lacI_4</name>
    <name evidence="5" type="ORF">IWT5_01380</name>
</gene>
<dbReference type="SUPFAM" id="SSF53822">
    <property type="entry name" value="Periplasmic binding protein-like I"/>
    <property type="match status" value="1"/>
</dbReference>
<reference evidence="5 6" key="1">
    <citation type="submission" date="2015-11" db="EMBL/GenBank/DDBJ databases">
        <title>Draft genome sequences of new species of the genus Lactobacillus isolated from orchardgrass silage.</title>
        <authorList>
            <person name="Tohno M."/>
            <person name="Tanizawa Y."/>
            <person name="Arita M."/>
        </authorList>
    </citation>
    <scope>NUCLEOTIDE SEQUENCE [LARGE SCALE GENOMIC DNA]</scope>
    <source>
        <strain evidence="5 6">IWT5</strain>
    </source>
</reference>
<dbReference type="EMBL" id="BCMJ01000004">
    <property type="protein sequence ID" value="GAX08227.1"/>
    <property type="molecule type" value="Genomic_DNA"/>
</dbReference>
<keyword evidence="6" id="KW-1185">Reference proteome</keyword>
<organism evidence="5 6">
    <name type="scientific">Secundilactobacillus silagincola</name>
    <dbReference type="NCBI Taxonomy" id="1714681"/>
    <lineage>
        <taxon>Bacteria</taxon>
        <taxon>Bacillati</taxon>
        <taxon>Bacillota</taxon>
        <taxon>Bacilli</taxon>
        <taxon>Lactobacillales</taxon>
        <taxon>Lactobacillaceae</taxon>
        <taxon>Secundilactobacillus</taxon>
    </lineage>
</organism>
<dbReference type="SMART" id="SM00354">
    <property type="entry name" value="HTH_LACI"/>
    <property type="match status" value="1"/>
</dbReference>